<dbReference type="Proteomes" id="UP000046392">
    <property type="component" value="Unplaced"/>
</dbReference>
<accession>A0A0N5BTS2</accession>
<feature type="chain" id="PRO_5005894844" evidence="1">
    <location>
        <begin position="21"/>
        <end position="289"/>
    </location>
</feature>
<name>A0A0N5BTS2_STREA</name>
<dbReference type="WBParaSite" id="SPAL_0000924700.1">
    <property type="protein sequence ID" value="SPAL_0000924700.1"/>
    <property type="gene ID" value="SPAL_0000924700"/>
</dbReference>
<sequence>MFCFHSIFLLFVFGFNYLVSIDITLQQAQEIVSKVITPLFVGFHYIMDDTSYSTHPSDLEKTGHRLDNLTKIGIVPADFQFKINGGQYGCTKHQVIKLCNLVPIYTYFDHYINNTYIEDQAHLHQRTDDPHRAVSTVAKLIGYFSSKNGSCGAVHSITRIRLSKKTEPILQNRVDVRIYHEPDTKPYRDQKINNPGLYDSIFRPFNFGWKMGNVNTRAGLMRYNELNNNLTIDGKPVDRTYHCAGDSFGVITLEDYKDDMPLVGDELSLLNGQQVAGTTTPKVDEVVDC</sequence>
<evidence type="ECO:0000313" key="2">
    <source>
        <dbReference type="Proteomes" id="UP000046392"/>
    </source>
</evidence>
<organism evidence="2 3">
    <name type="scientific">Strongyloides papillosus</name>
    <name type="common">Intestinal threadworm</name>
    <dbReference type="NCBI Taxonomy" id="174720"/>
    <lineage>
        <taxon>Eukaryota</taxon>
        <taxon>Metazoa</taxon>
        <taxon>Ecdysozoa</taxon>
        <taxon>Nematoda</taxon>
        <taxon>Chromadorea</taxon>
        <taxon>Rhabditida</taxon>
        <taxon>Tylenchina</taxon>
        <taxon>Panagrolaimomorpha</taxon>
        <taxon>Strongyloidoidea</taxon>
        <taxon>Strongyloididae</taxon>
        <taxon>Strongyloides</taxon>
    </lineage>
</organism>
<reference evidence="3" key="1">
    <citation type="submission" date="2017-02" db="UniProtKB">
        <authorList>
            <consortium name="WormBaseParasite"/>
        </authorList>
    </citation>
    <scope>IDENTIFICATION</scope>
</reference>
<keyword evidence="1" id="KW-0732">Signal</keyword>
<evidence type="ECO:0000313" key="3">
    <source>
        <dbReference type="WBParaSite" id="SPAL_0000924700.1"/>
    </source>
</evidence>
<feature type="signal peptide" evidence="1">
    <location>
        <begin position="1"/>
        <end position="20"/>
    </location>
</feature>
<protein>
    <submittedName>
        <fullName evidence="3">DDE_5 domain-containing protein</fullName>
    </submittedName>
</protein>
<dbReference type="AlphaFoldDB" id="A0A0N5BTS2"/>
<proteinExistence type="predicted"/>
<keyword evidence="2" id="KW-1185">Reference proteome</keyword>
<evidence type="ECO:0000256" key="1">
    <source>
        <dbReference type="SAM" id="SignalP"/>
    </source>
</evidence>